<name>A0A8J5WV41_ZIZPA</name>
<accession>A0A8J5WV41</accession>
<evidence type="ECO:0000313" key="2">
    <source>
        <dbReference type="EMBL" id="KAG8096021.1"/>
    </source>
</evidence>
<proteinExistence type="predicted"/>
<reference evidence="2" key="1">
    <citation type="journal article" date="2021" name="bioRxiv">
        <title>Whole Genome Assembly and Annotation of Northern Wild Rice, Zizania palustris L., Supports a Whole Genome Duplication in the Zizania Genus.</title>
        <authorList>
            <person name="Haas M."/>
            <person name="Kono T."/>
            <person name="Macchietto M."/>
            <person name="Millas R."/>
            <person name="McGilp L."/>
            <person name="Shao M."/>
            <person name="Duquette J."/>
            <person name="Hirsch C.N."/>
            <person name="Kimball J."/>
        </authorList>
    </citation>
    <scope>NUCLEOTIDE SEQUENCE</scope>
    <source>
        <tissue evidence="2">Fresh leaf tissue</tissue>
    </source>
</reference>
<protein>
    <submittedName>
        <fullName evidence="2">Uncharacterized protein</fullName>
    </submittedName>
</protein>
<dbReference type="EMBL" id="JAAALK010000079">
    <property type="protein sequence ID" value="KAG8096021.1"/>
    <property type="molecule type" value="Genomic_DNA"/>
</dbReference>
<evidence type="ECO:0000313" key="3">
    <source>
        <dbReference type="Proteomes" id="UP000729402"/>
    </source>
</evidence>
<keyword evidence="3" id="KW-1185">Reference proteome</keyword>
<dbReference type="AlphaFoldDB" id="A0A8J5WV41"/>
<comment type="caution">
    <text evidence="2">The sequence shown here is derived from an EMBL/GenBank/DDBJ whole genome shotgun (WGS) entry which is preliminary data.</text>
</comment>
<reference evidence="2" key="2">
    <citation type="submission" date="2021-02" db="EMBL/GenBank/DDBJ databases">
        <authorList>
            <person name="Kimball J.A."/>
            <person name="Haas M.W."/>
            <person name="Macchietto M."/>
            <person name="Kono T."/>
            <person name="Duquette J."/>
            <person name="Shao M."/>
        </authorList>
    </citation>
    <scope>NUCLEOTIDE SEQUENCE</scope>
    <source>
        <tissue evidence="2">Fresh leaf tissue</tissue>
    </source>
</reference>
<evidence type="ECO:0000256" key="1">
    <source>
        <dbReference type="SAM" id="MobiDB-lite"/>
    </source>
</evidence>
<feature type="region of interest" description="Disordered" evidence="1">
    <location>
        <begin position="1"/>
        <end position="67"/>
    </location>
</feature>
<gene>
    <name evidence="2" type="ORF">GUJ93_ZPchr0013g34926</name>
</gene>
<sequence length="67" mass="6826">MAAGRTLSGGVRRCGPARRSARSPEGERLSVEPVRGGGDSAGGTHRRAAARLSGGTTASSEFLPEVF</sequence>
<organism evidence="2 3">
    <name type="scientific">Zizania palustris</name>
    <name type="common">Northern wild rice</name>
    <dbReference type="NCBI Taxonomy" id="103762"/>
    <lineage>
        <taxon>Eukaryota</taxon>
        <taxon>Viridiplantae</taxon>
        <taxon>Streptophyta</taxon>
        <taxon>Embryophyta</taxon>
        <taxon>Tracheophyta</taxon>
        <taxon>Spermatophyta</taxon>
        <taxon>Magnoliopsida</taxon>
        <taxon>Liliopsida</taxon>
        <taxon>Poales</taxon>
        <taxon>Poaceae</taxon>
        <taxon>BOP clade</taxon>
        <taxon>Oryzoideae</taxon>
        <taxon>Oryzeae</taxon>
        <taxon>Zizaniinae</taxon>
        <taxon>Zizania</taxon>
    </lineage>
</organism>
<dbReference type="Proteomes" id="UP000729402">
    <property type="component" value="Unassembled WGS sequence"/>
</dbReference>